<dbReference type="InParanoid" id="W5MPM5"/>
<dbReference type="EMBL" id="AHAT01003940">
    <property type="status" value="NOT_ANNOTATED_CDS"/>
    <property type="molecule type" value="Genomic_DNA"/>
</dbReference>
<keyword evidence="11 12" id="KW-0807">Transducer</keyword>
<dbReference type="InterPro" id="IPR000276">
    <property type="entry name" value="GPCR_Rhodpsn"/>
</dbReference>
<evidence type="ECO:0000256" key="8">
    <source>
        <dbReference type="ARBA" id="ARBA00023157"/>
    </source>
</evidence>
<dbReference type="GO" id="GO:0005886">
    <property type="term" value="C:plasma membrane"/>
    <property type="evidence" value="ECO:0007669"/>
    <property type="project" value="UniProtKB-SubCell"/>
</dbReference>
<keyword evidence="5 13" id="KW-1133">Transmembrane helix</keyword>
<name>W5MPM5_LEPOC</name>
<dbReference type="PANTHER" id="PTHR24234">
    <property type="entry name" value="LYSOPHOSPHATIDIC ACID RECEPTOR 5/SPHINGOSYLPHOSPHORYLCHOLINE RECEPTOR"/>
    <property type="match status" value="1"/>
</dbReference>
<organism evidence="15 16">
    <name type="scientific">Lepisosteus oculatus</name>
    <name type="common">Spotted gar</name>
    <dbReference type="NCBI Taxonomy" id="7918"/>
    <lineage>
        <taxon>Eukaryota</taxon>
        <taxon>Metazoa</taxon>
        <taxon>Chordata</taxon>
        <taxon>Craniata</taxon>
        <taxon>Vertebrata</taxon>
        <taxon>Euteleostomi</taxon>
        <taxon>Actinopterygii</taxon>
        <taxon>Neopterygii</taxon>
        <taxon>Holostei</taxon>
        <taxon>Semionotiformes</taxon>
        <taxon>Lepisosteidae</taxon>
        <taxon>Lepisosteus</taxon>
    </lineage>
</organism>
<evidence type="ECO:0000256" key="10">
    <source>
        <dbReference type="ARBA" id="ARBA00023180"/>
    </source>
</evidence>
<evidence type="ECO:0000256" key="7">
    <source>
        <dbReference type="ARBA" id="ARBA00023136"/>
    </source>
</evidence>
<dbReference type="HOGENOM" id="CLU_009579_8_2_1"/>
<dbReference type="STRING" id="7918.ENSLOCP00000010334"/>
<feature type="transmembrane region" description="Helical" evidence="13">
    <location>
        <begin position="65"/>
        <end position="85"/>
    </location>
</feature>
<evidence type="ECO:0000256" key="6">
    <source>
        <dbReference type="ARBA" id="ARBA00023040"/>
    </source>
</evidence>
<dbReference type="Ensembl" id="ENSLOCT00000010347.1">
    <property type="protein sequence ID" value="ENSLOCP00000010334.1"/>
    <property type="gene ID" value="ENSLOCG00000008491.1"/>
</dbReference>
<keyword evidence="7 13" id="KW-0472">Membrane</keyword>
<dbReference type="SUPFAM" id="SSF81321">
    <property type="entry name" value="Family A G protein-coupled receptor-like"/>
    <property type="match status" value="1"/>
</dbReference>
<proteinExistence type="inferred from homology"/>
<keyword evidence="16" id="KW-1185">Reference proteome</keyword>
<sequence>MKRQVQKHNLDIYFLMSFTQGAPQDDTENQLDNSCLTRNSSFVIPSSYNSCTIHYHFNNALFSSFYITIILISIPANLFSLYVSYKQIKRKNELGVYLLNLSLADLMYTMVLPIWVDFALKDVWSYGIFICQLCVFVMYTNIYSSAAFLCCISLDRYLAVVHPLRYFFLRTVKNAGYISVIIWATGLLCNVLILNIEETYTCEEFYLICFDLHPLPAWKAKFNFIRFFAGFLLPSLLIMFCCQGIYRAVKSNRATVDCEKRKINKLLFSIMIMFLFCFAPFHVIMVIRSALEQENCDFAQILFYPHKISVALSALNCVVDPFLYCFVSTHGRMEVLNIVLFRKKCSFSSQGKELEPTA</sequence>
<evidence type="ECO:0000256" key="9">
    <source>
        <dbReference type="ARBA" id="ARBA00023170"/>
    </source>
</evidence>
<evidence type="ECO:0000256" key="11">
    <source>
        <dbReference type="ARBA" id="ARBA00023224"/>
    </source>
</evidence>
<keyword evidence="9 12" id="KW-0675">Receptor</keyword>
<dbReference type="OrthoDB" id="6021389at2759"/>
<accession>W5MPM5</accession>
<dbReference type="FunFam" id="1.20.1070.10:FF:000065">
    <property type="entry name" value="G-protein coupled receptor 4"/>
    <property type="match status" value="1"/>
</dbReference>
<dbReference type="GeneTree" id="ENSGT01150000286937"/>
<feature type="transmembrane region" description="Helical" evidence="13">
    <location>
        <begin position="127"/>
        <end position="154"/>
    </location>
</feature>
<dbReference type="PRINTS" id="PR00237">
    <property type="entry name" value="GPCRRHODOPSN"/>
</dbReference>
<dbReference type="Gene3D" id="1.20.1070.10">
    <property type="entry name" value="Rhodopsin 7-helix transmembrane proteins"/>
    <property type="match status" value="1"/>
</dbReference>
<dbReference type="PROSITE" id="PS50262">
    <property type="entry name" value="G_PROTEIN_RECEP_F1_2"/>
    <property type="match status" value="1"/>
</dbReference>
<protein>
    <submittedName>
        <fullName evidence="15">G protein-coupled receptor 65</fullName>
    </submittedName>
</protein>
<evidence type="ECO:0000256" key="1">
    <source>
        <dbReference type="ARBA" id="ARBA00004651"/>
    </source>
</evidence>
<dbReference type="GO" id="GO:0004930">
    <property type="term" value="F:G protein-coupled receptor activity"/>
    <property type="evidence" value="ECO:0007669"/>
    <property type="project" value="UniProtKB-KW"/>
</dbReference>
<dbReference type="PRINTS" id="PR01157">
    <property type="entry name" value="P2YPURNOCPTR"/>
</dbReference>
<evidence type="ECO:0000256" key="5">
    <source>
        <dbReference type="ARBA" id="ARBA00022989"/>
    </source>
</evidence>
<comment type="subcellular location">
    <subcellularLocation>
        <location evidence="1">Cell membrane</location>
        <topology evidence="1">Multi-pass membrane protein</topology>
    </subcellularLocation>
</comment>
<evidence type="ECO:0000256" key="4">
    <source>
        <dbReference type="ARBA" id="ARBA00022692"/>
    </source>
</evidence>
<dbReference type="Proteomes" id="UP000018468">
    <property type="component" value="Linkage group LG7"/>
</dbReference>
<reference evidence="16" key="1">
    <citation type="submission" date="2011-12" db="EMBL/GenBank/DDBJ databases">
        <title>The Draft Genome of Lepisosteus oculatus.</title>
        <authorList>
            <consortium name="The Broad Institute Genome Assembly &amp; Analysis Group"/>
            <consortium name="Computational R&amp;D Group"/>
            <consortium name="and Sequencing Platform"/>
            <person name="Di Palma F."/>
            <person name="Alfoldi J."/>
            <person name="Johnson J."/>
            <person name="Berlin A."/>
            <person name="Gnerre S."/>
            <person name="Jaffe D."/>
            <person name="MacCallum I."/>
            <person name="Young S."/>
            <person name="Walker B.J."/>
            <person name="Lander E.S."/>
            <person name="Lindblad-Toh K."/>
        </authorList>
    </citation>
    <scope>NUCLEOTIDE SEQUENCE [LARGE SCALE GENOMIC DNA]</scope>
</reference>
<evidence type="ECO:0000313" key="15">
    <source>
        <dbReference type="Ensembl" id="ENSLOCP00000010334.1"/>
    </source>
</evidence>
<dbReference type="PROSITE" id="PS00237">
    <property type="entry name" value="G_PROTEIN_RECEP_F1_1"/>
    <property type="match status" value="1"/>
</dbReference>
<dbReference type="InterPro" id="IPR017452">
    <property type="entry name" value="GPCR_Rhodpsn_7TM"/>
</dbReference>
<feature type="transmembrane region" description="Helical" evidence="13">
    <location>
        <begin position="266"/>
        <end position="288"/>
    </location>
</feature>
<evidence type="ECO:0000256" key="13">
    <source>
        <dbReference type="SAM" id="Phobius"/>
    </source>
</evidence>
<feature type="transmembrane region" description="Helical" evidence="13">
    <location>
        <begin position="308"/>
        <end position="327"/>
    </location>
</feature>
<keyword evidence="10" id="KW-0325">Glycoprotein</keyword>
<dbReference type="KEGG" id="loc:107077745"/>
<evidence type="ECO:0000256" key="2">
    <source>
        <dbReference type="ARBA" id="ARBA00010663"/>
    </source>
</evidence>
<evidence type="ECO:0000256" key="12">
    <source>
        <dbReference type="RuleBase" id="RU000688"/>
    </source>
</evidence>
<evidence type="ECO:0000256" key="3">
    <source>
        <dbReference type="ARBA" id="ARBA00022475"/>
    </source>
</evidence>
<keyword evidence="8" id="KW-1015">Disulfide bond</keyword>
<feature type="transmembrane region" description="Helical" evidence="13">
    <location>
        <begin position="224"/>
        <end position="246"/>
    </location>
</feature>
<dbReference type="AlphaFoldDB" id="W5MPM5"/>
<evidence type="ECO:0000259" key="14">
    <source>
        <dbReference type="PROSITE" id="PS50262"/>
    </source>
</evidence>
<dbReference type="eggNOG" id="KOG3656">
    <property type="taxonomic scope" value="Eukaryota"/>
</dbReference>
<reference evidence="15" key="3">
    <citation type="submission" date="2025-09" db="UniProtKB">
        <authorList>
            <consortium name="Ensembl"/>
        </authorList>
    </citation>
    <scope>IDENTIFICATION</scope>
</reference>
<feature type="transmembrane region" description="Helical" evidence="13">
    <location>
        <begin position="175"/>
        <end position="196"/>
    </location>
</feature>
<dbReference type="PANTHER" id="PTHR24234:SF15">
    <property type="entry name" value="G PROTEIN-COUPLED RECEPTOR 65"/>
    <property type="match status" value="1"/>
</dbReference>
<keyword evidence="3" id="KW-1003">Cell membrane</keyword>
<feature type="domain" description="G-protein coupled receptors family 1 profile" evidence="14">
    <location>
        <begin position="76"/>
        <end position="324"/>
    </location>
</feature>
<keyword evidence="6 12" id="KW-0297">G-protein coupled receptor</keyword>
<reference evidence="15" key="2">
    <citation type="submission" date="2025-08" db="UniProtKB">
        <authorList>
            <consortium name="Ensembl"/>
        </authorList>
    </citation>
    <scope>IDENTIFICATION</scope>
</reference>
<dbReference type="OMA" id="ICNQKVY"/>
<feature type="transmembrane region" description="Helical" evidence="13">
    <location>
        <begin position="97"/>
        <end position="115"/>
    </location>
</feature>
<evidence type="ECO:0000313" key="16">
    <source>
        <dbReference type="Proteomes" id="UP000018468"/>
    </source>
</evidence>
<dbReference type="Pfam" id="PF00001">
    <property type="entry name" value="7tm_1"/>
    <property type="match status" value="1"/>
</dbReference>
<comment type="similarity">
    <text evidence="2 12">Belongs to the G-protein coupled receptor 1 family.</text>
</comment>
<keyword evidence="4 12" id="KW-0812">Transmembrane</keyword>
<dbReference type="Bgee" id="ENSLOCG00000008491">
    <property type="expression patterns" value="Expressed in pharyngeal gill and 5 other cell types or tissues"/>
</dbReference>